<dbReference type="PRINTS" id="PR00385">
    <property type="entry name" value="P450"/>
</dbReference>
<keyword evidence="9" id="KW-1185">Reference proteome</keyword>
<accession>A0ABM3LG22</accession>
<dbReference type="InterPro" id="IPR001128">
    <property type="entry name" value="Cyt_P450"/>
</dbReference>
<evidence type="ECO:0000256" key="7">
    <source>
        <dbReference type="ARBA" id="ARBA00023033"/>
    </source>
</evidence>
<dbReference type="PANTHER" id="PTHR24279">
    <property type="entry name" value="CYTOCHROME P450"/>
    <property type="match status" value="1"/>
</dbReference>
<protein>
    <submittedName>
        <fullName evidence="10">Cytochrome P450 CYP12A2</fullName>
    </submittedName>
</protein>
<organism evidence="9 10">
    <name type="scientific">Bicyclus anynana</name>
    <name type="common">Squinting bush brown butterfly</name>
    <dbReference type="NCBI Taxonomy" id="110368"/>
    <lineage>
        <taxon>Eukaryota</taxon>
        <taxon>Metazoa</taxon>
        <taxon>Ecdysozoa</taxon>
        <taxon>Arthropoda</taxon>
        <taxon>Hexapoda</taxon>
        <taxon>Insecta</taxon>
        <taxon>Pterygota</taxon>
        <taxon>Neoptera</taxon>
        <taxon>Endopterygota</taxon>
        <taxon>Lepidoptera</taxon>
        <taxon>Glossata</taxon>
        <taxon>Ditrysia</taxon>
        <taxon>Papilionoidea</taxon>
        <taxon>Nymphalidae</taxon>
        <taxon>Satyrinae</taxon>
        <taxon>Satyrini</taxon>
        <taxon>Mycalesina</taxon>
        <taxon>Bicyclus</taxon>
    </lineage>
</organism>
<dbReference type="CDD" id="cd11054">
    <property type="entry name" value="CYP24A1-like"/>
    <property type="match status" value="1"/>
</dbReference>
<dbReference type="Gene3D" id="1.10.630.10">
    <property type="entry name" value="Cytochrome P450"/>
    <property type="match status" value="1"/>
</dbReference>
<keyword evidence="4 8" id="KW-0479">Metal-binding</keyword>
<dbReference type="GeneID" id="112055288"/>
<evidence type="ECO:0000256" key="3">
    <source>
        <dbReference type="ARBA" id="ARBA00022617"/>
    </source>
</evidence>
<evidence type="ECO:0000256" key="2">
    <source>
        <dbReference type="ARBA" id="ARBA00010617"/>
    </source>
</evidence>
<dbReference type="Proteomes" id="UP001652582">
    <property type="component" value="Chromosome 6"/>
</dbReference>
<dbReference type="PROSITE" id="PS00086">
    <property type="entry name" value="CYTOCHROME_P450"/>
    <property type="match status" value="1"/>
</dbReference>
<dbReference type="PRINTS" id="PR00463">
    <property type="entry name" value="EP450I"/>
</dbReference>
<name>A0ABM3LG22_BICAN</name>
<keyword evidence="5 8" id="KW-0560">Oxidoreductase</keyword>
<sequence length="508" mass="58008">MHSVKRSGLMLATATKQFTRSVAVSSSVVTNGESNLKSLMEIPGPSSLPVIGQLHHFMPGGSLYKTDGVNSTVMYERYGPIVRVAGFFGAPSVVLLYDAEAASQVLRGENLMPTRPGFISLGYFRNNYRKQNGLPPDAPTGLLTEHGEIWKKFRSTVNPILLHLKTSELYTNSLTRVAEDMIERMRTIRNEKNMLEGNFDVEMNLWALESIAVVALGDRLNCLDPNLPEESPAKKLLQMIHDIFKISEKLDFKPSLWRYVSTPNYRKAMKLYDDQMNLSKHFIAEAVKTFASKKTSTHEKGILEKLLDIDEYVAVTVANDLIFAGVDSTANTMTAILYFLAKNPDKQKKLREEILTDKEKRPYLRACIKESMRLMPVVSINVRVTTKEYNILGYKLPKDTYVASMHKALCKMEKHFPEPEKYIPERWLTEKDDPLFHRNAHPFAFTPFGFGTRMCIGRRIAELEMEIFLAKVVENFEMEWFGPPMEARMRSINYTIGPYNFIFKDVNK</sequence>
<evidence type="ECO:0000256" key="1">
    <source>
        <dbReference type="ARBA" id="ARBA00001971"/>
    </source>
</evidence>
<evidence type="ECO:0000256" key="8">
    <source>
        <dbReference type="RuleBase" id="RU000461"/>
    </source>
</evidence>
<dbReference type="Pfam" id="PF00067">
    <property type="entry name" value="p450"/>
    <property type="match status" value="1"/>
</dbReference>
<comment type="similarity">
    <text evidence="2 8">Belongs to the cytochrome P450 family.</text>
</comment>
<keyword evidence="6 8" id="KW-0408">Iron</keyword>
<keyword evidence="7 8" id="KW-0503">Monooxygenase</keyword>
<dbReference type="PANTHER" id="PTHR24279:SF120">
    <property type="entry name" value="CYTOCHROME P450"/>
    <property type="match status" value="1"/>
</dbReference>
<dbReference type="SUPFAM" id="SSF48264">
    <property type="entry name" value="Cytochrome P450"/>
    <property type="match status" value="1"/>
</dbReference>
<evidence type="ECO:0000256" key="6">
    <source>
        <dbReference type="ARBA" id="ARBA00023004"/>
    </source>
</evidence>
<comment type="cofactor">
    <cofactor evidence="1">
        <name>heme</name>
        <dbReference type="ChEBI" id="CHEBI:30413"/>
    </cofactor>
</comment>
<dbReference type="RefSeq" id="XP_052737992.1">
    <property type="nucleotide sequence ID" value="XM_052882032.1"/>
</dbReference>
<reference evidence="10" key="1">
    <citation type="submission" date="2025-08" db="UniProtKB">
        <authorList>
            <consortium name="RefSeq"/>
        </authorList>
    </citation>
    <scope>IDENTIFICATION</scope>
</reference>
<evidence type="ECO:0000313" key="9">
    <source>
        <dbReference type="Proteomes" id="UP001652582"/>
    </source>
</evidence>
<dbReference type="InterPro" id="IPR017972">
    <property type="entry name" value="Cyt_P450_CS"/>
</dbReference>
<proteinExistence type="inferred from homology"/>
<dbReference type="InterPro" id="IPR036396">
    <property type="entry name" value="Cyt_P450_sf"/>
</dbReference>
<gene>
    <name evidence="10" type="primary">LOC112055288</name>
</gene>
<evidence type="ECO:0000256" key="4">
    <source>
        <dbReference type="ARBA" id="ARBA00022723"/>
    </source>
</evidence>
<evidence type="ECO:0000256" key="5">
    <source>
        <dbReference type="ARBA" id="ARBA00023002"/>
    </source>
</evidence>
<dbReference type="InterPro" id="IPR050479">
    <property type="entry name" value="CYP11_CYP27_families"/>
</dbReference>
<evidence type="ECO:0000313" key="10">
    <source>
        <dbReference type="RefSeq" id="XP_052737992.1"/>
    </source>
</evidence>
<keyword evidence="3 8" id="KW-0349">Heme</keyword>
<dbReference type="InterPro" id="IPR002401">
    <property type="entry name" value="Cyt_P450_E_grp-I"/>
</dbReference>